<dbReference type="GO" id="GO:0005274">
    <property type="term" value="F:allantoin:proton symporter activity"/>
    <property type="evidence" value="ECO:0007669"/>
    <property type="project" value="TreeGrafter"/>
</dbReference>
<keyword evidence="10" id="KW-1185">Reference proteome</keyword>
<keyword evidence="6 8" id="KW-1133">Transmembrane helix</keyword>
<accession>A0A0E3V731</accession>
<evidence type="ECO:0000256" key="2">
    <source>
        <dbReference type="ARBA" id="ARBA00022448"/>
    </source>
</evidence>
<evidence type="ECO:0000313" key="10">
    <source>
        <dbReference type="Proteomes" id="UP000033054"/>
    </source>
</evidence>
<evidence type="ECO:0000256" key="4">
    <source>
        <dbReference type="ARBA" id="ARBA00022741"/>
    </source>
</evidence>
<dbReference type="PANTHER" id="PTHR31081">
    <property type="entry name" value="UREIDE PERMEASE 1-RELATED-RELATED"/>
    <property type="match status" value="1"/>
</dbReference>
<keyword evidence="5" id="KW-0067">ATP-binding</keyword>
<feature type="transmembrane region" description="Helical" evidence="8">
    <location>
        <begin position="104"/>
        <end position="128"/>
    </location>
</feature>
<evidence type="ECO:0000256" key="3">
    <source>
        <dbReference type="ARBA" id="ARBA00022692"/>
    </source>
</evidence>
<feature type="transmembrane region" description="Helical" evidence="8">
    <location>
        <begin position="205"/>
        <end position="223"/>
    </location>
</feature>
<feature type="transmembrane region" description="Helical" evidence="8">
    <location>
        <begin position="76"/>
        <end position="98"/>
    </location>
</feature>
<dbReference type="PANTHER" id="PTHR31081:SF5">
    <property type="entry name" value="UREIDE PERMEASE 1-RELATED"/>
    <property type="match status" value="1"/>
</dbReference>
<evidence type="ECO:0000256" key="8">
    <source>
        <dbReference type="SAM" id="Phobius"/>
    </source>
</evidence>
<feature type="transmembrane region" description="Helical" evidence="8">
    <location>
        <begin position="175"/>
        <end position="193"/>
    </location>
</feature>
<dbReference type="InterPro" id="IPR030189">
    <property type="entry name" value="UPS_plant"/>
</dbReference>
<dbReference type="OrthoDB" id="110585at2"/>
<dbReference type="EMBL" id="CP010429">
    <property type="protein sequence ID" value="AKD55532.1"/>
    <property type="molecule type" value="Genomic_DNA"/>
</dbReference>
<evidence type="ECO:0000256" key="1">
    <source>
        <dbReference type="ARBA" id="ARBA00004141"/>
    </source>
</evidence>
<feature type="transmembrane region" description="Helical" evidence="8">
    <location>
        <begin position="315"/>
        <end position="333"/>
    </location>
</feature>
<name>A0A0E3V731_9BACT</name>
<evidence type="ECO:0000256" key="7">
    <source>
        <dbReference type="ARBA" id="ARBA00023136"/>
    </source>
</evidence>
<gene>
    <name evidence="9" type="ORF">SD10_12085</name>
</gene>
<keyword evidence="4" id="KW-0547">Nucleotide-binding</keyword>
<dbReference type="GO" id="GO:0015505">
    <property type="term" value="F:uracil:monoatomic cation symporter activity"/>
    <property type="evidence" value="ECO:0007669"/>
    <property type="project" value="TreeGrafter"/>
</dbReference>
<feature type="transmembrane region" description="Helical" evidence="8">
    <location>
        <begin position="44"/>
        <end position="64"/>
    </location>
</feature>
<keyword evidence="7 8" id="KW-0472">Membrane</keyword>
<dbReference type="InterPro" id="IPR009834">
    <property type="entry name" value="Ureide_permease"/>
</dbReference>
<feature type="transmembrane region" description="Helical" evidence="8">
    <location>
        <begin position="135"/>
        <end position="155"/>
    </location>
</feature>
<proteinExistence type="predicted"/>
<protein>
    <submittedName>
        <fullName evidence="9">Multidrug DMT transporter permease</fullName>
    </submittedName>
</protein>
<dbReference type="KEGG" id="srd:SD10_12085"/>
<evidence type="ECO:0000313" key="9">
    <source>
        <dbReference type="EMBL" id="AKD55532.1"/>
    </source>
</evidence>
<evidence type="ECO:0000256" key="5">
    <source>
        <dbReference type="ARBA" id="ARBA00022840"/>
    </source>
</evidence>
<sequence>MFITTEPTVAICLCLVTMFFWGSWANAQKFVTKSAPLYVFYRDYVYGILLSALLVAFTLGSFGGHERSVVADIQQAEWRAILIAVAGGIVFNIGNMLLTVGISMAGISIAMPVGTGLSLAIGLVVNYLADPKGSVALLAIGGGCVLVAMVFSALAYQSKQTEDNKEQSSGNNKGIWIALAGGLVAGFFFRLTSEALITDLTKPETGLLTPYSGILFFAIGLNLSNPLVESLVRRFILTNEEDQKTYKQTPLREHLVGLGGGLIWGLGMATLLVGSKQAGDAVSYGLSQGATIVSVLWGLFAWHEFKDAPKKANRYLWFMGIAYLTGLVLIVLARS</sequence>
<feature type="transmembrane region" description="Helical" evidence="8">
    <location>
        <begin position="281"/>
        <end position="303"/>
    </location>
</feature>
<keyword evidence="3 8" id="KW-0812">Transmembrane</keyword>
<dbReference type="PATRIC" id="fig|1379870.5.peg.2623"/>
<dbReference type="STRING" id="1379870.SD10_12085"/>
<comment type="subcellular location">
    <subcellularLocation>
        <location evidence="1">Membrane</location>
        <topology evidence="1">Multi-pass membrane protein</topology>
    </subcellularLocation>
</comment>
<evidence type="ECO:0000256" key="6">
    <source>
        <dbReference type="ARBA" id="ARBA00022989"/>
    </source>
</evidence>
<reference evidence="9 10" key="1">
    <citation type="journal article" date="2014" name="Curr. Microbiol.">
        <title>Spirosoma radiotolerans sp. nov., a gamma-radiation-resistant bacterium isolated from gamma ray-irradiated soil.</title>
        <authorList>
            <person name="Lee J.J."/>
            <person name="Srinivasan S."/>
            <person name="Lim S."/>
            <person name="Joe M."/>
            <person name="Im S."/>
            <person name="Bae S.I."/>
            <person name="Park K.R."/>
            <person name="Han J.H."/>
            <person name="Park S.H."/>
            <person name="Joo B.M."/>
            <person name="Park S.J."/>
            <person name="Kim M.K."/>
        </authorList>
    </citation>
    <scope>NUCLEOTIDE SEQUENCE [LARGE SCALE GENOMIC DNA]</scope>
    <source>
        <strain evidence="9 10">DG5A</strain>
    </source>
</reference>
<dbReference type="RefSeq" id="WP_046574027.1">
    <property type="nucleotide sequence ID" value="NZ_CP010429.1"/>
</dbReference>
<dbReference type="GO" id="GO:0016020">
    <property type="term" value="C:membrane"/>
    <property type="evidence" value="ECO:0007669"/>
    <property type="project" value="UniProtKB-SubCell"/>
</dbReference>
<organism evidence="9 10">
    <name type="scientific">Spirosoma radiotolerans</name>
    <dbReference type="NCBI Taxonomy" id="1379870"/>
    <lineage>
        <taxon>Bacteria</taxon>
        <taxon>Pseudomonadati</taxon>
        <taxon>Bacteroidota</taxon>
        <taxon>Cytophagia</taxon>
        <taxon>Cytophagales</taxon>
        <taxon>Cytophagaceae</taxon>
        <taxon>Spirosoma</taxon>
    </lineage>
</organism>
<dbReference type="GO" id="GO:0005524">
    <property type="term" value="F:ATP binding"/>
    <property type="evidence" value="ECO:0007669"/>
    <property type="project" value="UniProtKB-KW"/>
</dbReference>
<dbReference type="HOGENOM" id="CLU_078158_0_0_10"/>
<dbReference type="Pfam" id="PF07168">
    <property type="entry name" value="Ureide_permease"/>
    <property type="match status" value="1"/>
</dbReference>
<keyword evidence="2" id="KW-0813">Transport</keyword>
<feature type="transmembrane region" description="Helical" evidence="8">
    <location>
        <begin position="255"/>
        <end position="274"/>
    </location>
</feature>
<dbReference type="Proteomes" id="UP000033054">
    <property type="component" value="Chromosome"/>
</dbReference>
<dbReference type="AlphaFoldDB" id="A0A0E3V731"/>